<evidence type="ECO:0000313" key="9">
    <source>
        <dbReference type="EMBL" id="KAK1762723.1"/>
    </source>
</evidence>
<evidence type="ECO:0000256" key="3">
    <source>
        <dbReference type="ARBA" id="ARBA00023015"/>
    </source>
</evidence>
<dbReference type="PANTHER" id="PTHR31944:SF129">
    <property type="entry name" value="ASPYRIDONES CLUSTER REGULATOR APDR-RELATED"/>
    <property type="match status" value="1"/>
</dbReference>
<evidence type="ECO:0000256" key="5">
    <source>
        <dbReference type="ARBA" id="ARBA00023163"/>
    </source>
</evidence>
<dbReference type="CDD" id="cd00067">
    <property type="entry name" value="GAL4"/>
    <property type="match status" value="1"/>
</dbReference>
<keyword evidence="5" id="KW-0804">Transcription</keyword>
<dbReference type="CDD" id="cd12148">
    <property type="entry name" value="fungal_TF_MHR"/>
    <property type="match status" value="1"/>
</dbReference>
<keyword evidence="1" id="KW-0479">Metal-binding</keyword>
<dbReference type="GO" id="GO:0008270">
    <property type="term" value="F:zinc ion binding"/>
    <property type="evidence" value="ECO:0007669"/>
    <property type="project" value="InterPro"/>
</dbReference>
<protein>
    <recommendedName>
        <fullName evidence="8">Zn(2)-C6 fungal-type domain-containing protein</fullName>
    </recommendedName>
</protein>
<dbReference type="PANTHER" id="PTHR31944">
    <property type="entry name" value="HEME-RESPONSIVE ZINC FINGER TRANSCRIPTION FACTOR HAP1"/>
    <property type="match status" value="1"/>
</dbReference>
<dbReference type="GO" id="GO:0005634">
    <property type="term" value="C:nucleus"/>
    <property type="evidence" value="ECO:0007669"/>
    <property type="project" value="TreeGrafter"/>
</dbReference>
<feature type="region of interest" description="Disordered" evidence="7">
    <location>
        <begin position="60"/>
        <end position="130"/>
    </location>
</feature>
<dbReference type="SUPFAM" id="SSF57701">
    <property type="entry name" value="Zn2/Cys6 DNA-binding domain"/>
    <property type="match status" value="1"/>
</dbReference>
<sequence>MADSPQASPAPDAHTPPRRKRRRQTKSCQQCRQRKIRCDQGLPCRPCVRARAQLQCSYRSSIPGSGVNTAPASEPRTGRPLTVASPTPSLDRTSNPLPNPRLLPPIADQPPQHRAEATVRTQGRDHLSIPGSADHEEIIRELRQRVHRLETQLAEKPDQATGHTNTSSGSFIPATFPRLRNAADKTKLFGKSHWLHTAEKFQTLGKFDAVELEPSFNHAFDDVQAELNSIVKDTRSLRRAVKAHDSAQLNNPVPDLLNTLPAKATCDKLVRCYLQTFEPVYRVVHVPTFWKEYNQFWEQTQIMSTSSPFVMKLVLVLAIGTVFLPDTADIDRATLHRLAQTWIYAAQWWLTGPSEKSIITLDGLQVFCLLIIARQATHNSPGGSVWLSTGSLMTMAMAMGLHRNPNMFLPTLSPFQVQMRVRLWTTVLELALQSCLNSGLPLGISIHDYDTVAPSNFDDQDLDPSGSAEPAPDDQVTDSSVQILLAKSLPLRLKVAQLLNDFRGEPSYETALKLGTDLRAACRDVAIFFHSAIPQPLSDASVLSRTDFHRRFLGVYLRKYILLLHRPFMLQARKDPRYYMSRKICVESAMAIGSYSREANSGLAAGVLDDLSRLSMVAAGCFKGALTMDIIMVLSLEVITQLEEESPRDSAPDPLDDILKANRAPLIQTLEHIAEQLLQGIALGSASMKRYIFVSGYLSQIRAMESGRCVKQAIYTSLIESMKKCHSLLQEYRPVMSPQVSATQQWRLSSHSSSGLRRLIRPGIFQTFCTCPFWVTMGRTPGPRNDNFVEFTMCSLVSVALAIFLASTRLIDTHTQHRLRSLPGCLDGFPVLIKANVENIRHITCSSLPPLSASKIVRNKG</sequence>
<feature type="compositionally biased region" description="Polar residues" evidence="7">
    <location>
        <begin position="161"/>
        <end position="170"/>
    </location>
</feature>
<evidence type="ECO:0000256" key="6">
    <source>
        <dbReference type="ARBA" id="ARBA00023242"/>
    </source>
</evidence>
<accession>A0AAJ0BSR5</accession>
<name>A0AAJ0BSR5_9PEZI</name>
<feature type="region of interest" description="Disordered" evidence="7">
    <location>
        <begin position="152"/>
        <end position="173"/>
    </location>
</feature>
<dbReference type="Gene3D" id="4.10.240.10">
    <property type="entry name" value="Zn(2)-C6 fungal-type DNA-binding domain"/>
    <property type="match status" value="1"/>
</dbReference>
<dbReference type="AlphaFoldDB" id="A0AAJ0BSR5"/>
<evidence type="ECO:0000259" key="8">
    <source>
        <dbReference type="PROSITE" id="PS50048"/>
    </source>
</evidence>
<evidence type="ECO:0000256" key="1">
    <source>
        <dbReference type="ARBA" id="ARBA00022723"/>
    </source>
</evidence>
<feature type="compositionally biased region" description="Basic residues" evidence="7">
    <location>
        <begin position="16"/>
        <end position="25"/>
    </location>
</feature>
<feature type="compositionally biased region" description="Basic and acidic residues" evidence="7">
    <location>
        <begin position="111"/>
        <end position="130"/>
    </location>
</feature>
<dbReference type="InterPro" id="IPR036864">
    <property type="entry name" value="Zn2-C6_fun-type_DNA-bd_sf"/>
</dbReference>
<evidence type="ECO:0000256" key="7">
    <source>
        <dbReference type="SAM" id="MobiDB-lite"/>
    </source>
</evidence>
<dbReference type="GeneID" id="85306252"/>
<organism evidence="9 10">
    <name type="scientific">Phialemonium atrogriseum</name>
    <dbReference type="NCBI Taxonomy" id="1093897"/>
    <lineage>
        <taxon>Eukaryota</taxon>
        <taxon>Fungi</taxon>
        <taxon>Dikarya</taxon>
        <taxon>Ascomycota</taxon>
        <taxon>Pezizomycotina</taxon>
        <taxon>Sordariomycetes</taxon>
        <taxon>Sordariomycetidae</taxon>
        <taxon>Cephalothecales</taxon>
        <taxon>Cephalothecaceae</taxon>
        <taxon>Phialemonium</taxon>
    </lineage>
</organism>
<dbReference type="GO" id="GO:0000978">
    <property type="term" value="F:RNA polymerase II cis-regulatory region sequence-specific DNA binding"/>
    <property type="evidence" value="ECO:0007669"/>
    <property type="project" value="TreeGrafter"/>
</dbReference>
<dbReference type="GO" id="GO:0001228">
    <property type="term" value="F:DNA-binding transcription activator activity, RNA polymerase II-specific"/>
    <property type="evidence" value="ECO:0007669"/>
    <property type="project" value="TreeGrafter"/>
</dbReference>
<dbReference type="InterPro" id="IPR001138">
    <property type="entry name" value="Zn2Cys6_DnaBD"/>
</dbReference>
<gene>
    <name evidence="9" type="ORF">QBC33DRAFT_256498</name>
</gene>
<feature type="domain" description="Zn(2)-C6 fungal-type" evidence="8">
    <location>
        <begin position="27"/>
        <end position="58"/>
    </location>
</feature>
<keyword evidence="6" id="KW-0539">Nucleus</keyword>
<evidence type="ECO:0000313" key="10">
    <source>
        <dbReference type="Proteomes" id="UP001244011"/>
    </source>
</evidence>
<keyword evidence="2" id="KW-0862">Zinc</keyword>
<dbReference type="InterPro" id="IPR007219">
    <property type="entry name" value="XnlR_reg_dom"/>
</dbReference>
<keyword evidence="10" id="KW-1185">Reference proteome</keyword>
<keyword evidence="3" id="KW-0805">Transcription regulation</keyword>
<dbReference type="InterPro" id="IPR051430">
    <property type="entry name" value="Fungal_TF_Env_Response"/>
</dbReference>
<feature type="compositionally biased region" description="Low complexity" evidence="7">
    <location>
        <begin position="1"/>
        <end position="13"/>
    </location>
</feature>
<feature type="region of interest" description="Disordered" evidence="7">
    <location>
        <begin position="457"/>
        <end position="476"/>
    </location>
</feature>
<dbReference type="EMBL" id="MU839034">
    <property type="protein sequence ID" value="KAK1762723.1"/>
    <property type="molecule type" value="Genomic_DNA"/>
</dbReference>
<feature type="compositionally biased region" description="Polar residues" evidence="7">
    <location>
        <begin position="84"/>
        <end position="94"/>
    </location>
</feature>
<comment type="caution">
    <text evidence="9">The sequence shown here is derived from an EMBL/GenBank/DDBJ whole genome shotgun (WGS) entry which is preliminary data.</text>
</comment>
<dbReference type="PROSITE" id="PS00463">
    <property type="entry name" value="ZN2_CY6_FUNGAL_1"/>
    <property type="match status" value="1"/>
</dbReference>
<dbReference type="SMART" id="SM00066">
    <property type="entry name" value="GAL4"/>
    <property type="match status" value="1"/>
</dbReference>
<proteinExistence type="predicted"/>
<dbReference type="Proteomes" id="UP001244011">
    <property type="component" value="Unassembled WGS sequence"/>
</dbReference>
<reference evidence="9" key="1">
    <citation type="submission" date="2023-06" db="EMBL/GenBank/DDBJ databases">
        <title>Genome-scale phylogeny and comparative genomics of the fungal order Sordariales.</title>
        <authorList>
            <consortium name="Lawrence Berkeley National Laboratory"/>
            <person name="Hensen N."/>
            <person name="Bonometti L."/>
            <person name="Westerberg I."/>
            <person name="Brannstrom I.O."/>
            <person name="Guillou S."/>
            <person name="Cros-Aarteil S."/>
            <person name="Calhoun S."/>
            <person name="Haridas S."/>
            <person name="Kuo A."/>
            <person name="Mondo S."/>
            <person name="Pangilinan J."/>
            <person name="Riley R."/>
            <person name="Labutti K."/>
            <person name="Andreopoulos B."/>
            <person name="Lipzen A."/>
            <person name="Chen C."/>
            <person name="Yanf M."/>
            <person name="Daum C."/>
            <person name="Ng V."/>
            <person name="Clum A."/>
            <person name="Steindorff A."/>
            <person name="Ohm R."/>
            <person name="Martin F."/>
            <person name="Silar P."/>
            <person name="Natvig D."/>
            <person name="Lalanne C."/>
            <person name="Gautier V."/>
            <person name="Ament-Velasquez S.L."/>
            <person name="Kruys A."/>
            <person name="Hutchinson M.I."/>
            <person name="Powell A.J."/>
            <person name="Barry K."/>
            <person name="Miller A.N."/>
            <person name="Grigoriev I.V."/>
            <person name="Debuchy R."/>
            <person name="Gladieux P."/>
            <person name="Thoren M.H."/>
            <person name="Johannesson H."/>
        </authorList>
    </citation>
    <scope>NUCLEOTIDE SEQUENCE</scope>
    <source>
        <strain evidence="9">8032-3</strain>
    </source>
</reference>
<evidence type="ECO:0000256" key="2">
    <source>
        <dbReference type="ARBA" id="ARBA00022833"/>
    </source>
</evidence>
<evidence type="ECO:0000256" key="4">
    <source>
        <dbReference type="ARBA" id="ARBA00023125"/>
    </source>
</evidence>
<dbReference type="RefSeq" id="XP_060278936.1">
    <property type="nucleotide sequence ID" value="XM_060423065.1"/>
</dbReference>
<keyword evidence="4" id="KW-0238">DNA-binding</keyword>
<feature type="compositionally biased region" description="Polar residues" evidence="7">
    <location>
        <begin position="60"/>
        <end position="71"/>
    </location>
</feature>
<dbReference type="GO" id="GO:0006351">
    <property type="term" value="P:DNA-templated transcription"/>
    <property type="evidence" value="ECO:0007669"/>
    <property type="project" value="InterPro"/>
</dbReference>
<dbReference type="Pfam" id="PF04082">
    <property type="entry name" value="Fungal_trans"/>
    <property type="match status" value="1"/>
</dbReference>
<dbReference type="Pfam" id="PF00172">
    <property type="entry name" value="Zn_clus"/>
    <property type="match status" value="1"/>
</dbReference>
<dbReference type="PROSITE" id="PS50048">
    <property type="entry name" value="ZN2_CY6_FUNGAL_2"/>
    <property type="match status" value="1"/>
</dbReference>
<dbReference type="SMART" id="SM00906">
    <property type="entry name" value="Fungal_trans"/>
    <property type="match status" value="1"/>
</dbReference>
<feature type="region of interest" description="Disordered" evidence="7">
    <location>
        <begin position="1"/>
        <end position="32"/>
    </location>
</feature>